<evidence type="ECO:0008006" key="4">
    <source>
        <dbReference type="Google" id="ProtNLM"/>
    </source>
</evidence>
<keyword evidence="1" id="KW-0812">Transmembrane</keyword>
<dbReference type="Proteomes" id="UP000199150">
    <property type="component" value="Unassembled WGS sequence"/>
</dbReference>
<keyword evidence="1" id="KW-0472">Membrane</keyword>
<feature type="transmembrane region" description="Helical" evidence="1">
    <location>
        <begin position="46"/>
        <end position="65"/>
    </location>
</feature>
<gene>
    <name evidence="2" type="ORF">SAMN02927928_0573</name>
</gene>
<sequence>MGHSHETLSEDFMRILHETETRVRHSAHAHWAATNRMDNLNRITTLSTLIGGFMVSVLAALPVLYKDFYTPHSDVLNAGLFVIGGAVSVISVMQAVQRWGERSQSHFNAASAYSSLRRKLEILRLNLPGSSAQLSVILEDLRQLGEIAPPVPEGLWRKAVRAAKG</sequence>
<keyword evidence="1" id="KW-1133">Transmembrane helix</keyword>
<dbReference type="OrthoDB" id="7172679at2"/>
<protein>
    <recommendedName>
        <fullName evidence="4">SLATT domain-containing protein</fullName>
    </recommendedName>
</protein>
<feature type="transmembrane region" description="Helical" evidence="1">
    <location>
        <begin position="77"/>
        <end position="96"/>
    </location>
</feature>
<dbReference type="STRING" id="260084.SAMN02927928_0573"/>
<reference evidence="3" key="1">
    <citation type="submission" date="2016-10" db="EMBL/GenBank/DDBJ databases">
        <authorList>
            <person name="Varghese N."/>
            <person name="Submissions S."/>
        </authorList>
    </citation>
    <scope>NUCLEOTIDE SEQUENCE [LARGE SCALE GENOMIC DNA]</scope>
    <source>
        <strain evidence="3">CGMCC 1.3431</strain>
    </source>
</reference>
<dbReference type="EMBL" id="FMTS01000001">
    <property type="protein sequence ID" value="SCW34454.1"/>
    <property type="molecule type" value="Genomic_DNA"/>
</dbReference>
<proteinExistence type="predicted"/>
<evidence type="ECO:0000256" key="1">
    <source>
        <dbReference type="SAM" id="Phobius"/>
    </source>
</evidence>
<accession>A0A1G4PQ41</accession>
<evidence type="ECO:0000313" key="3">
    <source>
        <dbReference type="Proteomes" id="UP000199150"/>
    </source>
</evidence>
<organism evidence="2 3">
    <name type="scientific">Asticcacaulis taihuensis</name>
    <dbReference type="NCBI Taxonomy" id="260084"/>
    <lineage>
        <taxon>Bacteria</taxon>
        <taxon>Pseudomonadati</taxon>
        <taxon>Pseudomonadota</taxon>
        <taxon>Alphaproteobacteria</taxon>
        <taxon>Caulobacterales</taxon>
        <taxon>Caulobacteraceae</taxon>
        <taxon>Asticcacaulis</taxon>
    </lineage>
</organism>
<keyword evidence="3" id="KW-1185">Reference proteome</keyword>
<dbReference type="AlphaFoldDB" id="A0A1G4PQ41"/>
<name>A0A1G4PQ41_9CAUL</name>
<evidence type="ECO:0000313" key="2">
    <source>
        <dbReference type="EMBL" id="SCW34454.1"/>
    </source>
</evidence>
<dbReference type="RefSeq" id="WP_090643418.1">
    <property type="nucleotide sequence ID" value="NZ_CBCRYE010000001.1"/>
</dbReference>